<dbReference type="EMBL" id="UGVI01000001">
    <property type="protein sequence ID" value="SUE16940.1"/>
    <property type="molecule type" value="Genomic_DNA"/>
</dbReference>
<gene>
    <name evidence="1" type="ORF">NCTC13296_03836</name>
</gene>
<dbReference type="SUPFAM" id="SSF53335">
    <property type="entry name" value="S-adenosyl-L-methionine-dependent methyltransferases"/>
    <property type="match status" value="1"/>
</dbReference>
<organism evidence="1 2">
    <name type="scientific">Rhodococcus gordoniae</name>
    <dbReference type="NCBI Taxonomy" id="223392"/>
    <lineage>
        <taxon>Bacteria</taxon>
        <taxon>Bacillati</taxon>
        <taxon>Actinomycetota</taxon>
        <taxon>Actinomycetes</taxon>
        <taxon>Mycobacteriales</taxon>
        <taxon>Nocardiaceae</taxon>
        <taxon>Rhodococcus</taxon>
    </lineage>
</organism>
<reference evidence="1 2" key="1">
    <citation type="submission" date="2018-06" db="EMBL/GenBank/DDBJ databases">
        <authorList>
            <consortium name="Pathogen Informatics"/>
            <person name="Doyle S."/>
        </authorList>
    </citation>
    <scope>NUCLEOTIDE SEQUENCE [LARGE SCALE GENOMIC DNA]</scope>
    <source>
        <strain evidence="1 2">NCTC13296</strain>
    </source>
</reference>
<evidence type="ECO:0000313" key="1">
    <source>
        <dbReference type="EMBL" id="SUE16940.1"/>
    </source>
</evidence>
<protein>
    <recommendedName>
        <fullName evidence="3">Methyltransferase</fullName>
    </recommendedName>
</protein>
<dbReference type="OrthoDB" id="9932357at2"/>
<accession>A0A379M3P8</accession>
<dbReference type="InterPro" id="IPR029063">
    <property type="entry name" value="SAM-dependent_MTases_sf"/>
</dbReference>
<keyword evidence="2" id="KW-1185">Reference proteome</keyword>
<evidence type="ECO:0008006" key="3">
    <source>
        <dbReference type="Google" id="ProtNLM"/>
    </source>
</evidence>
<sequence>MTERSRIEDVEFLLDVLDLRPGMSVLAIDTGPASGVVAGHLGPDARLRVVPTATRLHEFVGRETFDRIYAVNVPDFREDTAAVAALAPMLTDDGRLWVIDGARAGEDTGTISMTVSTVLAQAGFAIVDILERGSRVAVWAAVARRHHG</sequence>
<dbReference type="Proteomes" id="UP000254569">
    <property type="component" value="Unassembled WGS sequence"/>
</dbReference>
<proteinExistence type="predicted"/>
<evidence type="ECO:0000313" key="2">
    <source>
        <dbReference type="Proteomes" id="UP000254569"/>
    </source>
</evidence>
<name>A0A379M3P8_9NOCA</name>
<dbReference type="AlphaFoldDB" id="A0A379M3P8"/>
<dbReference type="RefSeq" id="WP_064064680.1">
    <property type="nucleotide sequence ID" value="NZ_LPZN01000044.1"/>
</dbReference>